<name>A0A6V8PMW4_9ACTN</name>
<dbReference type="Pfam" id="PF01202">
    <property type="entry name" value="SKI"/>
    <property type="match status" value="1"/>
</dbReference>
<reference evidence="1 2" key="1">
    <citation type="journal article" date="2020" name="Front. Microbiol.">
        <title>Single-cell genomics of novel Actinobacteria with the Wood-Ljungdahl pathway discovered in a serpentinizing system.</title>
        <authorList>
            <person name="Merino N."/>
            <person name="Kawai M."/>
            <person name="Boyd E.S."/>
            <person name="Colman D.R."/>
            <person name="McGlynn S.E."/>
            <person name="Nealson K.H."/>
            <person name="Kurokawa K."/>
            <person name="Hongoh Y."/>
        </authorList>
    </citation>
    <scope>NUCLEOTIDE SEQUENCE [LARGE SCALE GENOMIC DNA]</scope>
    <source>
        <strain evidence="1 2">S42</strain>
    </source>
</reference>
<dbReference type="Gene3D" id="3.40.50.300">
    <property type="entry name" value="P-loop containing nucleotide triphosphate hydrolases"/>
    <property type="match status" value="1"/>
</dbReference>
<dbReference type="AlphaFoldDB" id="A0A6V8PMW4"/>
<accession>A0A6V8PMW4</accession>
<proteinExistence type="predicted"/>
<dbReference type="EMBL" id="BLSA01000603">
    <property type="protein sequence ID" value="GFP33618.1"/>
    <property type="molecule type" value="Genomic_DNA"/>
</dbReference>
<organism evidence="1 2">
    <name type="scientific">Candidatus Hakubella thermalkaliphila</name>
    <dbReference type="NCBI Taxonomy" id="2754717"/>
    <lineage>
        <taxon>Bacteria</taxon>
        <taxon>Bacillati</taxon>
        <taxon>Actinomycetota</taxon>
        <taxon>Actinomycetota incertae sedis</taxon>
        <taxon>Candidatus Hakubellales</taxon>
        <taxon>Candidatus Hakubellaceae</taxon>
        <taxon>Candidatus Hakubella</taxon>
    </lineage>
</organism>
<dbReference type="InterPro" id="IPR027417">
    <property type="entry name" value="P-loop_NTPase"/>
</dbReference>
<sequence>LLSLPLSGLEERLTLDQDMPLLQEKERGKRIKELWEEREKKYLTAADQVVEVKNMSAEEIADLIIRNYRKLVKEVEP</sequence>
<comment type="caution">
    <text evidence="1">The sequence shown here is derived from an EMBL/GenBank/DDBJ whole genome shotgun (WGS) entry which is preliminary data.</text>
</comment>
<dbReference type="InterPro" id="IPR031322">
    <property type="entry name" value="Shikimate/glucono_kinase"/>
</dbReference>
<evidence type="ECO:0000313" key="1">
    <source>
        <dbReference type="EMBL" id="GFP33618.1"/>
    </source>
</evidence>
<gene>
    <name evidence="1" type="ORF">HKBW3S42_01955</name>
</gene>
<dbReference type="Proteomes" id="UP000568877">
    <property type="component" value="Unassembled WGS sequence"/>
</dbReference>
<evidence type="ECO:0008006" key="3">
    <source>
        <dbReference type="Google" id="ProtNLM"/>
    </source>
</evidence>
<protein>
    <recommendedName>
        <fullName evidence="3">Shikimate kinase</fullName>
    </recommendedName>
</protein>
<evidence type="ECO:0000313" key="2">
    <source>
        <dbReference type="Proteomes" id="UP000568877"/>
    </source>
</evidence>
<feature type="non-terminal residue" evidence="1">
    <location>
        <position position="1"/>
    </location>
</feature>